<evidence type="ECO:0000313" key="2">
    <source>
        <dbReference type="EMBL" id="CAK9439033.1"/>
    </source>
</evidence>
<dbReference type="GeneID" id="92208453"/>
<dbReference type="InterPro" id="IPR029033">
    <property type="entry name" value="His_PPase_superfam"/>
</dbReference>
<sequence>MGKPTYILIVRHGESEGNCDKSVNSLVPNHLVQLTKQGHLQSIEAGEVLAKFIENPELKDCSEGKRNKKSIMFCTSPYLRTRQTCNNIIESIKDLPGVDYSVREEVRMREQDFGNFQSSAEEMEKIWQERAHYGHFFYRIPYGESAADVYDRVASFNESLYRQFRHEDFPNILVLVTHGIWSRVFLMKWFKWTYEEFEELKNIPHCHYLVMKRPSKDSSFELKSKLQTWNDKTEEEEVADTVEESEAVEKSHPRIAVSGTSLGAKDGEIKELLANQKAAIMSTMVKNRRIAELYKKIGHQPSPKRGSGNGHSDSHSHSYSQSPSRSHSRSQSQSQRRNQSQTKFIVDLSLNNSSESFEAMKSN</sequence>
<dbReference type="Pfam" id="PF00300">
    <property type="entry name" value="His_Phos_1"/>
    <property type="match status" value="1"/>
</dbReference>
<dbReference type="InterPro" id="IPR052765">
    <property type="entry name" value="PGM-Related"/>
</dbReference>
<keyword evidence="3" id="KW-1185">Reference proteome</keyword>
<dbReference type="Gene3D" id="3.40.50.1240">
    <property type="entry name" value="Phosphoglycerate mutase-like"/>
    <property type="match status" value="1"/>
</dbReference>
<reference evidence="2 3" key="1">
    <citation type="submission" date="2024-03" db="EMBL/GenBank/DDBJ databases">
        <authorList>
            <person name="Brejova B."/>
        </authorList>
    </citation>
    <scope>NUCLEOTIDE SEQUENCE [LARGE SCALE GENOMIC DNA]</scope>
    <source>
        <strain evidence="2 3">CBS 14171</strain>
    </source>
</reference>
<dbReference type="InterPro" id="IPR013078">
    <property type="entry name" value="His_Pase_superF_clade-1"/>
</dbReference>
<feature type="compositionally biased region" description="Low complexity" evidence="1">
    <location>
        <begin position="317"/>
        <end position="341"/>
    </location>
</feature>
<accession>A0ABP0ZMY4</accession>
<dbReference type="InterPro" id="IPR001345">
    <property type="entry name" value="PG/BPGM_mutase_AS"/>
</dbReference>
<feature type="region of interest" description="Disordered" evidence="1">
    <location>
        <begin position="233"/>
        <end position="254"/>
    </location>
</feature>
<dbReference type="EMBL" id="OZ022408">
    <property type="protein sequence ID" value="CAK9439033.1"/>
    <property type="molecule type" value="Genomic_DNA"/>
</dbReference>
<dbReference type="SMART" id="SM00855">
    <property type="entry name" value="PGAM"/>
    <property type="match status" value="1"/>
</dbReference>
<protein>
    <submittedName>
        <fullName evidence="2">Uncharacterized protein</fullName>
    </submittedName>
</protein>
<dbReference type="SUPFAM" id="SSF53254">
    <property type="entry name" value="Phosphoglycerate mutase-like"/>
    <property type="match status" value="1"/>
</dbReference>
<evidence type="ECO:0000256" key="1">
    <source>
        <dbReference type="SAM" id="MobiDB-lite"/>
    </source>
</evidence>
<dbReference type="PANTHER" id="PTHR46192">
    <property type="entry name" value="BROAD-RANGE ACID PHOSPHATASE DET1"/>
    <property type="match status" value="1"/>
</dbReference>
<proteinExistence type="predicted"/>
<evidence type="ECO:0000313" key="3">
    <source>
        <dbReference type="Proteomes" id="UP001497383"/>
    </source>
</evidence>
<dbReference type="RefSeq" id="XP_066830195.1">
    <property type="nucleotide sequence ID" value="XM_066973347.1"/>
</dbReference>
<dbReference type="Proteomes" id="UP001497383">
    <property type="component" value="Chromosome 4"/>
</dbReference>
<name>A0ABP0ZMY4_9ASCO</name>
<dbReference type="PROSITE" id="PS00175">
    <property type="entry name" value="PG_MUTASE"/>
    <property type="match status" value="1"/>
</dbReference>
<organism evidence="2 3">
    <name type="scientific">Lodderomyces beijingensis</name>
    <dbReference type="NCBI Taxonomy" id="1775926"/>
    <lineage>
        <taxon>Eukaryota</taxon>
        <taxon>Fungi</taxon>
        <taxon>Dikarya</taxon>
        <taxon>Ascomycota</taxon>
        <taxon>Saccharomycotina</taxon>
        <taxon>Pichiomycetes</taxon>
        <taxon>Debaryomycetaceae</taxon>
        <taxon>Candida/Lodderomyces clade</taxon>
        <taxon>Lodderomyces</taxon>
    </lineage>
</organism>
<gene>
    <name evidence="2" type="ORF">LODBEIA_P32570</name>
</gene>
<feature type="compositionally biased region" description="Acidic residues" evidence="1">
    <location>
        <begin position="233"/>
        <end position="246"/>
    </location>
</feature>
<feature type="region of interest" description="Disordered" evidence="1">
    <location>
        <begin position="296"/>
        <end position="349"/>
    </location>
</feature>
<dbReference type="CDD" id="cd07067">
    <property type="entry name" value="HP_PGM_like"/>
    <property type="match status" value="1"/>
</dbReference>